<sequence>MKSLRIYHASGRGTWYKI</sequence>
<evidence type="ECO:0000313" key="2">
    <source>
        <dbReference type="Proteomes" id="UP000324832"/>
    </source>
</evidence>
<dbReference type="EMBL" id="FZQP02003112">
    <property type="protein sequence ID" value="VVC97282.1"/>
    <property type="molecule type" value="Genomic_DNA"/>
</dbReference>
<reference evidence="1 2" key="1">
    <citation type="submission" date="2017-07" db="EMBL/GenBank/DDBJ databases">
        <authorList>
            <person name="Talla V."/>
            <person name="Backstrom N."/>
        </authorList>
    </citation>
    <scope>NUCLEOTIDE SEQUENCE [LARGE SCALE GENOMIC DNA]</scope>
</reference>
<evidence type="ECO:0000313" key="1">
    <source>
        <dbReference type="EMBL" id="VVC97282.1"/>
    </source>
</evidence>
<accession>A0A5E4QIB2</accession>
<name>A0A5E4QIB2_9NEOP</name>
<proteinExistence type="predicted"/>
<dbReference type="AlphaFoldDB" id="A0A5E4QIB2"/>
<keyword evidence="2" id="KW-1185">Reference proteome</keyword>
<dbReference type="Proteomes" id="UP000324832">
    <property type="component" value="Unassembled WGS sequence"/>
</dbReference>
<protein>
    <submittedName>
        <fullName evidence="1">Uncharacterized protein</fullName>
    </submittedName>
</protein>
<organism evidence="1 2">
    <name type="scientific">Leptidea sinapis</name>
    <dbReference type="NCBI Taxonomy" id="189913"/>
    <lineage>
        <taxon>Eukaryota</taxon>
        <taxon>Metazoa</taxon>
        <taxon>Ecdysozoa</taxon>
        <taxon>Arthropoda</taxon>
        <taxon>Hexapoda</taxon>
        <taxon>Insecta</taxon>
        <taxon>Pterygota</taxon>
        <taxon>Neoptera</taxon>
        <taxon>Endopterygota</taxon>
        <taxon>Lepidoptera</taxon>
        <taxon>Glossata</taxon>
        <taxon>Ditrysia</taxon>
        <taxon>Papilionoidea</taxon>
        <taxon>Pieridae</taxon>
        <taxon>Dismorphiinae</taxon>
        <taxon>Leptidea</taxon>
    </lineage>
</organism>
<gene>
    <name evidence="1" type="ORF">LSINAPIS_LOCUS8600</name>
</gene>